<organism evidence="2 3">
    <name type="scientific">Caenimonas terrae</name>
    <dbReference type="NCBI Taxonomy" id="696074"/>
    <lineage>
        <taxon>Bacteria</taxon>
        <taxon>Pseudomonadati</taxon>
        <taxon>Pseudomonadota</taxon>
        <taxon>Betaproteobacteria</taxon>
        <taxon>Burkholderiales</taxon>
        <taxon>Comamonadaceae</taxon>
        <taxon>Caenimonas</taxon>
    </lineage>
</organism>
<feature type="transmembrane region" description="Helical" evidence="1">
    <location>
        <begin position="70"/>
        <end position="87"/>
    </location>
</feature>
<keyword evidence="1" id="KW-1133">Transmembrane helix</keyword>
<evidence type="ECO:0000256" key="1">
    <source>
        <dbReference type="SAM" id="Phobius"/>
    </source>
</evidence>
<keyword evidence="3" id="KW-1185">Reference proteome</keyword>
<feature type="transmembrane region" description="Helical" evidence="1">
    <location>
        <begin position="150"/>
        <end position="172"/>
    </location>
</feature>
<accession>A0ABW0NFT2</accession>
<feature type="transmembrane region" description="Helical" evidence="1">
    <location>
        <begin position="179"/>
        <end position="196"/>
    </location>
</feature>
<evidence type="ECO:0000313" key="3">
    <source>
        <dbReference type="Proteomes" id="UP001596037"/>
    </source>
</evidence>
<keyword evidence="1" id="KW-0812">Transmembrane</keyword>
<gene>
    <name evidence="2" type="ORF">ACFPOE_09510</name>
</gene>
<sequence length="230" mass="24653">MTPTRLRLLAAAALPMLLPLLLVIVFAMHLRGLPQFLDFRLRYLPTPPQVIVPWLIAHGGQRPLLHDPHVIAYLALPLFLVTALRLHRLAAPGRAAASAAACMVTVVGTIYLGGLFGMWTAFYDGLARVDARDVEGATAAYAAMTSPQGAFLLTTTLAKLAFVGLALQGLVLWGRTARARAASACIIAGAALFLAFWDLDNWMLVGSVLLLVGLAMSRPAREMPEAGFTQ</sequence>
<feature type="transmembrane region" description="Helical" evidence="1">
    <location>
        <begin position="99"/>
        <end position="122"/>
    </location>
</feature>
<keyword evidence="1" id="KW-0472">Membrane</keyword>
<dbReference type="Proteomes" id="UP001596037">
    <property type="component" value="Unassembled WGS sequence"/>
</dbReference>
<evidence type="ECO:0000313" key="2">
    <source>
        <dbReference type="EMBL" id="MFC5497769.1"/>
    </source>
</evidence>
<proteinExistence type="predicted"/>
<evidence type="ECO:0008006" key="4">
    <source>
        <dbReference type="Google" id="ProtNLM"/>
    </source>
</evidence>
<dbReference type="RefSeq" id="WP_376849846.1">
    <property type="nucleotide sequence ID" value="NZ_JBHSMF010000006.1"/>
</dbReference>
<protein>
    <recommendedName>
        <fullName evidence="4">DUF2029 domain-containing protein</fullName>
    </recommendedName>
</protein>
<comment type="caution">
    <text evidence="2">The sequence shown here is derived from an EMBL/GenBank/DDBJ whole genome shotgun (WGS) entry which is preliminary data.</text>
</comment>
<name>A0ABW0NFT2_9BURK</name>
<dbReference type="EMBL" id="JBHSMF010000006">
    <property type="protein sequence ID" value="MFC5497769.1"/>
    <property type="molecule type" value="Genomic_DNA"/>
</dbReference>
<reference evidence="3" key="1">
    <citation type="journal article" date="2019" name="Int. J. Syst. Evol. Microbiol.">
        <title>The Global Catalogue of Microorganisms (GCM) 10K type strain sequencing project: providing services to taxonomists for standard genome sequencing and annotation.</title>
        <authorList>
            <consortium name="The Broad Institute Genomics Platform"/>
            <consortium name="The Broad Institute Genome Sequencing Center for Infectious Disease"/>
            <person name="Wu L."/>
            <person name="Ma J."/>
        </authorList>
    </citation>
    <scope>NUCLEOTIDE SEQUENCE [LARGE SCALE GENOMIC DNA]</scope>
    <source>
        <strain evidence="3">CCUG 57401</strain>
    </source>
</reference>